<feature type="region of interest" description="Disordered" evidence="1">
    <location>
        <begin position="29"/>
        <end position="100"/>
    </location>
</feature>
<keyword evidence="2" id="KW-0472">Membrane</keyword>
<feature type="transmembrane region" description="Helical" evidence="2">
    <location>
        <begin position="111"/>
        <end position="131"/>
    </location>
</feature>
<comment type="caution">
    <text evidence="3">The sequence shown here is derived from an EMBL/GenBank/DDBJ whole genome shotgun (WGS) entry which is preliminary data.</text>
</comment>
<accession>A0A261SN89</accession>
<evidence type="ECO:0000256" key="2">
    <source>
        <dbReference type="SAM" id="Phobius"/>
    </source>
</evidence>
<dbReference type="Proteomes" id="UP000216020">
    <property type="component" value="Unassembled WGS sequence"/>
</dbReference>
<gene>
    <name evidence="3" type="ORF">CAL29_09245</name>
</gene>
<evidence type="ECO:0000256" key="1">
    <source>
        <dbReference type="SAM" id="MobiDB-lite"/>
    </source>
</evidence>
<keyword evidence="2" id="KW-1133">Transmembrane helix</keyword>
<feature type="compositionally biased region" description="Low complexity" evidence="1">
    <location>
        <begin position="81"/>
        <end position="96"/>
    </location>
</feature>
<reference evidence="4" key="1">
    <citation type="submission" date="2017-05" db="EMBL/GenBank/DDBJ databases">
        <title>Complete and WGS of Bordetella genogroups.</title>
        <authorList>
            <person name="Spilker T."/>
            <person name="Lipuma J."/>
        </authorList>
    </citation>
    <scope>NUCLEOTIDE SEQUENCE [LARGE SCALE GENOMIC DNA]</scope>
    <source>
        <strain evidence="4">AU16122</strain>
    </source>
</reference>
<name>A0A261SN89_9BORD</name>
<keyword evidence="4" id="KW-1185">Reference proteome</keyword>
<feature type="compositionally biased region" description="Low complexity" evidence="1">
    <location>
        <begin position="29"/>
        <end position="51"/>
    </location>
</feature>
<sequence>MTVAAQPQFSAPFPREFSGSIAGTFGAIAGATPGAAPAGRRPGKLPGRLAGKLTGKWPFRPAPQDQVPAGRGAEGAVGDTARPAPASSPAIPAGNPARGGEVSVREMVTDILLVGMWGAMIPGLMWLGAALGF</sequence>
<evidence type="ECO:0000313" key="3">
    <source>
        <dbReference type="EMBL" id="OZI38477.1"/>
    </source>
</evidence>
<dbReference type="AlphaFoldDB" id="A0A261SN89"/>
<organism evidence="3 4">
    <name type="scientific">Bordetella genomosp. 10</name>
    <dbReference type="NCBI Taxonomy" id="1416804"/>
    <lineage>
        <taxon>Bacteria</taxon>
        <taxon>Pseudomonadati</taxon>
        <taxon>Pseudomonadota</taxon>
        <taxon>Betaproteobacteria</taxon>
        <taxon>Burkholderiales</taxon>
        <taxon>Alcaligenaceae</taxon>
        <taxon>Bordetella</taxon>
    </lineage>
</organism>
<dbReference type="RefSeq" id="WP_094852573.1">
    <property type="nucleotide sequence ID" value="NZ_NEVM01000001.1"/>
</dbReference>
<dbReference type="OrthoDB" id="8688204at2"/>
<dbReference type="EMBL" id="NEVM01000001">
    <property type="protein sequence ID" value="OZI38477.1"/>
    <property type="molecule type" value="Genomic_DNA"/>
</dbReference>
<proteinExistence type="predicted"/>
<protein>
    <submittedName>
        <fullName evidence="3">Uncharacterized protein</fullName>
    </submittedName>
</protein>
<evidence type="ECO:0000313" key="4">
    <source>
        <dbReference type="Proteomes" id="UP000216020"/>
    </source>
</evidence>
<keyword evidence="2" id="KW-0812">Transmembrane</keyword>